<dbReference type="AlphaFoldDB" id="A0A7G3UB55"/>
<dbReference type="PANTHER" id="PTHR43248">
    <property type="entry name" value="2-SUCCINYL-6-HYDROXY-2,4-CYCLOHEXADIENE-1-CARBOXYLATE SYNTHASE"/>
    <property type="match status" value="1"/>
</dbReference>
<dbReference type="GO" id="GO:0016787">
    <property type="term" value="F:hydrolase activity"/>
    <property type="evidence" value="ECO:0007669"/>
    <property type="project" value="UniProtKB-KW"/>
</dbReference>
<dbReference type="Pfam" id="PF08386">
    <property type="entry name" value="Abhydrolase_4"/>
    <property type="match status" value="1"/>
</dbReference>
<evidence type="ECO:0000256" key="3">
    <source>
        <dbReference type="ARBA" id="ARBA00022801"/>
    </source>
</evidence>
<feature type="chain" id="PRO_5038753705" evidence="5">
    <location>
        <begin position="28"/>
        <end position="568"/>
    </location>
</feature>
<dbReference type="Proteomes" id="UP000005940">
    <property type="component" value="Chromosome"/>
</dbReference>
<organism evidence="7 8">
    <name type="scientific">Streptomyces tsukubensis (strain DSM 42081 / NBRC 108919 / NRRL 18488 / 9993)</name>
    <dbReference type="NCBI Taxonomy" id="1114943"/>
    <lineage>
        <taxon>Bacteria</taxon>
        <taxon>Bacillati</taxon>
        <taxon>Actinomycetota</taxon>
        <taxon>Actinomycetes</taxon>
        <taxon>Kitasatosporales</taxon>
        <taxon>Streptomycetaceae</taxon>
        <taxon>Streptomyces</taxon>
    </lineage>
</organism>
<evidence type="ECO:0000256" key="5">
    <source>
        <dbReference type="SAM" id="SignalP"/>
    </source>
</evidence>
<keyword evidence="2 5" id="KW-0732">Signal</keyword>
<dbReference type="RefSeq" id="WP_130584845.1">
    <property type="nucleotide sequence ID" value="NZ_CP029159.1"/>
</dbReference>
<feature type="domain" description="Peptidase S33 tripeptidyl aminopeptidase-like C-terminal" evidence="6">
    <location>
        <begin position="463"/>
        <end position="567"/>
    </location>
</feature>
<keyword evidence="3" id="KW-0378">Hydrolase</keyword>
<protein>
    <submittedName>
        <fullName evidence="7">Peptidase</fullName>
    </submittedName>
</protein>
<feature type="compositionally biased region" description="Low complexity" evidence="4">
    <location>
        <begin position="42"/>
        <end position="79"/>
    </location>
</feature>
<dbReference type="InterPro" id="IPR029058">
    <property type="entry name" value="AB_hydrolase_fold"/>
</dbReference>
<accession>A0A7G3UB55</accession>
<feature type="signal peptide" evidence="5">
    <location>
        <begin position="1"/>
        <end position="27"/>
    </location>
</feature>
<dbReference type="InterPro" id="IPR051601">
    <property type="entry name" value="Serine_prot/Carboxylest_S33"/>
</dbReference>
<gene>
    <name evidence="7" type="ORF">STSU_011055</name>
</gene>
<evidence type="ECO:0000256" key="2">
    <source>
        <dbReference type="ARBA" id="ARBA00022729"/>
    </source>
</evidence>
<dbReference type="InterPro" id="IPR013595">
    <property type="entry name" value="Pept_S33_TAP-like_C"/>
</dbReference>
<dbReference type="SUPFAM" id="SSF53474">
    <property type="entry name" value="alpha/beta-Hydrolases"/>
    <property type="match status" value="1"/>
</dbReference>
<feature type="region of interest" description="Disordered" evidence="4">
    <location>
        <begin position="29"/>
        <end position="121"/>
    </location>
</feature>
<evidence type="ECO:0000313" key="8">
    <source>
        <dbReference type="Proteomes" id="UP000005940"/>
    </source>
</evidence>
<proteinExistence type="inferred from homology"/>
<dbReference type="PANTHER" id="PTHR43248:SF29">
    <property type="entry name" value="TRIPEPTIDYL AMINOPEPTIDASE"/>
    <property type="match status" value="1"/>
</dbReference>
<reference evidence="7 8" key="1">
    <citation type="journal article" date="2012" name="J. Bacteriol.">
        <title>Draft genome of Streptomyces tsukubaensis NRRL 18488, the producer of the clinically important immunosuppressant tacrolimus (FK506).</title>
        <authorList>
            <person name="Barreiro C."/>
            <person name="Prieto C."/>
            <person name="Sola-Landa A."/>
            <person name="Solera E."/>
            <person name="Martinez-Castro M."/>
            <person name="Perez-Redondo R."/>
            <person name="Garcia-Estrada C."/>
            <person name="Aparicio J.F."/>
            <person name="Fernandez-Martinez L.T."/>
            <person name="Santos-Aberturas J."/>
            <person name="Salehi-Najafabadi Z."/>
            <person name="Rodriguez-Garcia A."/>
            <person name="Tauch A."/>
            <person name="Martin J.F."/>
        </authorList>
    </citation>
    <scope>NUCLEOTIDE SEQUENCE [LARGE SCALE GENOMIC DNA]</scope>
    <source>
        <strain evidence="8">DSM 42081 / NBRC 108919 / NRRL 18488 / 9993</strain>
    </source>
</reference>
<sequence>MPPSATAVRSATAHAAAIAASLSVLLAAGCSGGGGRDRAQDPAAGTTSTASAAASGTSRASAPTGSSSTPGTTSSPGTSNPVPPLGKELTGQKPVWKTCPAPSEAEGGGAAPQPPPGGSAWECATVKAPLDYADPGGKTFDLALIRARATDPQKRIGSLIFNFGGPGGSGITTLPAAATDYTALNTRYDLVSFDPRGVGRSVPVRCEDDKQLDAFYSLDATPDTDAEITAYSDGLKSYASACKQRSGGALPHVGTLNAARDLDLMRQVLGDDKLYYFGISYGTELGGVYAHLFPKNVGRAVFDAVVDPTKNSEEGSLGQAKGFQLALDNFAQDCVDRGDQCLIAGTTRAEVEGQITDLLKRLDARPVPAGGGRELTQTQALNGIAQSLYSQQFWPLLEQGVDEADGGDGSLLLALSDAMNGRNQDGRYDNMGAAFNAISCVDTKDRYSVAQTRAKLPEFRAASPVFGDYLGWGMLGCTNWPVPGTWEHPDVSAPGAAPVVVIGNTGDPATPYEGARAMVEALGPGVGVEITYRGQGHGAYNATSTCVKGAVDAYLLEGRVPAAGTVCQ</sequence>
<name>A0A7G3UB55_STRT9</name>
<comment type="similarity">
    <text evidence="1">Belongs to the peptidase S33 family.</text>
</comment>
<evidence type="ECO:0000256" key="4">
    <source>
        <dbReference type="SAM" id="MobiDB-lite"/>
    </source>
</evidence>
<dbReference type="EMBL" id="CP029159">
    <property type="protein sequence ID" value="QKM67617.1"/>
    <property type="molecule type" value="Genomic_DNA"/>
</dbReference>
<evidence type="ECO:0000313" key="7">
    <source>
        <dbReference type="EMBL" id="QKM67617.1"/>
    </source>
</evidence>
<evidence type="ECO:0000259" key="6">
    <source>
        <dbReference type="Pfam" id="PF08386"/>
    </source>
</evidence>
<dbReference type="Gene3D" id="3.40.50.1820">
    <property type="entry name" value="alpha/beta hydrolase"/>
    <property type="match status" value="1"/>
</dbReference>
<evidence type="ECO:0000256" key="1">
    <source>
        <dbReference type="ARBA" id="ARBA00010088"/>
    </source>
</evidence>
<keyword evidence="8" id="KW-1185">Reference proteome</keyword>